<dbReference type="PANTHER" id="PTHR42973">
    <property type="entry name" value="BINDING OXIDOREDUCTASE, PUTATIVE (AFU_ORTHOLOGUE AFUA_1G17690)-RELATED"/>
    <property type="match status" value="1"/>
</dbReference>
<dbReference type="InterPro" id="IPR050416">
    <property type="entry name" value="FAD-linked_Oxidoreductase"/>
</dbReference>
<dbReference type="Gene3D" id="3.40.462.20">
    <property type="match status" value="1"/>
</dbReference>
<feature type="domain" description="FAD-binding PCMH-type" evidence="6">
    <location>
        <begin position="28"/>
        <end position="201"/>
    </location>
</feature>
<evidence type="ECO:0000313" key="7">
    <source>
        <dbReference type="EMBL" id="KAH7095546.1"/>
    </source>
</evidence>
<evidence type="ECO:0000256" key="4">
    <source>
        <dbReference type="ARBA" id="ARBA00022827"/>
    </source>
</evidence>
<keyword evidence="3" id="KW-0285">Flavoprotein</keyword>
<dbReference type="OrthoDB" id="415825at2759"/>
<dbReference type="Proteomes" id="UP000813461">
    <property type="component" value="Unassembled WGS sequence"/>
</dbReference>
<keyword evidence="5" id="KW-0560">Oxidoreductase</keyword>
<evidence type="ECO:0000313" key="8">
    <source>
        <dbReference type="Proteomes" id="UP000813461"/>
    </source>
</evidence>
<dbReference type="GO" id="GO:0071949">
    <property type="term" value="F:FAD binding"/>
    <property type="evidence" value="ECO:0007669"/>
    <property type="project" value="InterPro"/>
</dbReference>
<dbReference type="InterPro" id="IPR016169">
    <property type="entry name" value="FAD-bd_PCMH_sub2"/>
</dbReference>
<organism evidence="7 8">
    <name type="scientific">Paraphoma chrysanthemicola</name>
    <dbReference type="NCBI Taxonomy" id="798071"/>
    <lineage>
        <taxon>Eukaryota</taxon>
        <taxon>Fungi</taxon>
        <taxon>Dikarya</taxon>
        <taxon>Ascomycota</taxon>
        <taxon>Pezizomycotina</taxon>
        <taxon>Dothideomycetes</taxon>
        <taxon>Pleosporomycetidae</taxon>
        <taxon>Pleosporales</taxon>
        <taxon>Pleosporineae</taxon>
        <taxon>Phaeosphaeriaceae</taxon>
        <taxon>Paraphoma</taxon>
    </lineage>
</organism>
<dbReference type="PROSITE" id="PS51387">
    <property type="entry name" value="FAD_PCMH"/>
    <property type="match status" value="1"/>
</dbReference>
<proteinExistence type="inferred from homology"/>
<dbReference type="Gene3D" id="3.30.465.10">
    <property type="match status" value="1"/>
</dbReference>
<evidence type="ECO:0000256" key="5">
    <source>
        <dbReference type="ARBA" id="ARBA00023002"/>
    </source>
</evidence>
<accession>A0A8K0RLH2</accession>
<evidence type="ECO:0000259" key="6">
    <source>
        <dbReference type="PROSITE" id="PS51387"/>
    </source>
</evidence>
<reference evidence="7" key="1">
    <citation type="journal article" date="2021" name="Nat. Commun.">
        <title>Genetic determinants of endophytism in the Arabidopsis root mycobiome.</title>
        <authorList>
            <person name="Mesny F."/>
            <person name="Miyauchi S."/>
            <person name="Thiergart T."/>
            <person name="Pickel B."/>
            <person name="Atanasova L."/>
            <person name="Karlsson M."/>
            <person name="Huettel B."/>
            <person name="Barry K.W."/>
            <person name="Haridas S."/>
            <person name="Chen C."/>
            <person name="Bauer D."/>
            <person name="Andreopoulos W."/>
            <person name="Pangilinan J."/>
            <person name="LaButti K."/>
            <person name="Riley R."/>
            <person name="Lipzen A."/>
            <person name="Clum A."/>
            <person name="Drula E."/>
            <person name="Henrissat B."/>
            <person name="Kohler A."/>
            <person name="Grigoriev I.V."/>
            <person name="Martin F.M."/>
            <person name="Hacquard S."/>
        </authorList>
    </citation>
    <scope>NUCLEOTIDE SEQUENCE</scope>
    <source>
        <strain evidence="7">MPI-SDFR-AT-0120</strain>
    </source>
</reference>
<dbReference type="InterPro" id="IPR036318">
    <property type="entry name" value="FAD-bd_PCMH-like_sf"/>
</dbReference>
<comment type="cofactor">
    <cofactor evidence="1">
        <name>FAD</name>
        <dbReference type="ChEBI" id="CHEBI:57692"/>
    </cofactor>
</comment>
<sequence length="479" mass="53975">MPILTRKSTDHNAEYERLRRAYVNSDVRKDYPREIHLVKSVSDVQVAVSNAQASGAKIGVRSGGHSYSNNSLINDGILVDTTHLNRKVDYDAKLHEISFGPAVRVKELSEALQAVGRFFPHGHSPTVAAGGFILNGGQGFFCPTWGATVDQWVVKMEIVTPDGEVRIASKTENEDLFWAARGAGLAFFGIVTKIWGRTIPARKMYTRAMAFDVNDNMEELLYWAMHTSSLVPRWGTEHAIFTHYPEKHAPHLTTDDIPDPAHLHFGVFASAYTDTKEEAEVLLNPWATIPPSLQSSIRDAGAVDEMTWAKYFDLQDTMVPTVEGMKWQINSILPDPEIPLEQLCKSLVPAMTNLPTRRSVGNIYCSFFTSNEKDHLCGLPQQYYISSFTQWMDASLEPGIYDVMADAYAKLYPLAAGMYIADWDPRDKRQANVKVWTDYGRKRFLEIRDKYDPAGLFPNIEYLSRESALLHLIRDCFGI</sequence>
<dbReference type="AlphaFoldDB" id="A0A8K0RLH2"/>
<dbReference type="GO" id="GO:0016491">
    <property type="term" value="F:oxidoreductase activity"/>
    <property type="evidence" value="ECO:0007669"/>
    <property type="project" value="UniProtKB-KW"/>
</dbReference>
<name>A0A8K0RLH2_9PLEO</name>
<keyword evidence="4" id="KW-0274">FAD</keyword>
<comment type="similarity">
    <text evidence="2">Belongs to the oxygen-dependent FAD-linked oxidoreductase family.</text>
</comment>
<dbReference type="InterPro" id="IPR006094">
    <property type="entry name" value="Oxid_FAD_bind_N"/>
</dbReference>
<evidence type="ECO:0000256" key="2">
    <source>
        <dbReference type="ARBA" id="ARBA00005466"/>
    </source>
</evidence>
<dbReference type="SUPFAM" id="SSF56176">
    <property type="entry name" value="FAD-binding/transporter-associated domain-like"/>
    <property type="match status" value="1"/>
</dbReference>
<gene>
    <name evidence="7" type="ORF">FB567DRAFT_575298</name>
</gene>
<keyword evidence="8" id="KW-1185">Reference proteome</keyword>
<evidence type="ECO:0000256" key="1">
    <source>
        <dbReference type="ARBA" id="ARBA00001974"/>
    </source>
</evidence>
<evidence type="ECO:0000256" key="3">
    <source>
        <dbReference type="ARBA" id="ARBA00022630"/>
    </source>
</evidence>
<dbReference type="InterPro" id="IPR006093">
    <property type="entry name" value="Oxy_OxRdtase_FAD_BS"/>
</dbReference>
<dbReference type="PROSITE" id="PS00862">
    <property type="entry name" value="OX2_COVAL_FAD"/>
    <property type="match status" value="1"/>
</dbReference>
<protein>
    <recommendedName>
        <fullName evidence="6">FAD-binding PCMH-type domain-containing protein</fullName>
    </recommendedName>
</protein>
<dbReference type="PANTHER" id="PTHR42973:SF39">
    <property type="entry name" value="FAD-BINDING PCMH-TYPE DOMAIN-CONTAINING PROTEIN"/>
    <property type="match status" value="1"/>
</dbReference>
<dbReference type="InterPro" id="IPR016166">
    <property type="entry name" value="FAD-bd_PCMH"/>
</dbReference>
<dbReference type="EMBL" id="JAGMVJ010000001">
    <property type="protein sequence ID" value="KAH7095546.1"/>
    <property type="molecule type" value="Genomic_DNA"/>
</dbReference>
<comment type="caution">
    <text evidence="7">The sequence shown here is derived from an EMBL/GenBank/DDBJ whole genome shotgun (WGS) entry which is preliminary data.</text>
</comment>
<dbReference type="Pfam" id="PF01565">
    <property type="entry name" value="FAD_binding_4"/>
    <property type="match status" value="1"/>
</dbReference>